<dbReference type="GeneID" id="83691457"/>
<evidence type="ECO:0008006" key="2">
    <source>
        <dbReference type="Google" id="ProtNLM"/>
    </source>
</evidence>
<dbReference type="RefSeq" id="WP_115256694.1">
    <property type="nucleotide sequence ID" value="NZ_KJ951052.1"/>
</dbReference>
<dbReference type="EMBL" id="KJ951052">
    <property type="protein sequence ID" value="AJE60875.1"/>
    <property type="molecule type" value="Genomic_DNA"/>
</dbReference>
<keyword evidence="1" id="KW-0614">Plasmid</keyword>
<evidence type="ECO:0000313" key="1">
    <source>
        <dbReference type="EMBL" id="AJE60875.1"/>
    </source>
</evidence>
<protein>
    <recommendedName>
        <fullName evidence="2">DUF536 domain-containing protein</fullName>
    </recommendedName>
</protein>
<dbReference type="AlphaFoldDB" id="A0A0B5ECU8"/>
<organism evidence="1">
    <name type="scientific">Streptococcus dysgalactiae subsp. equisimilis</name>
    <name type="common">Streptococcus equisimilis</name>
    <dbReference type="NCBI Taxonomy" id="119602"/>
    <lineage>
        <taxon>Bacteria</taxon>
        <taxon>Bacillati</taxon>
        <taxon>Bacillota</taxon>
        <taxon>Bacilli</taxon>
        <taxon>Lactobacillales</taxon>
        <taxon>Streptococcaceae</taxon>
        <taxon>Streptococcus</taxon>
    </lineage>
</organism>
<reference evidence="1" key="1">
    <citation type="journal article" date="2015" name="Int. J. Med. Microbiol.">
        <title>Small plasmids in Streptococcus dysgalactiae subsp. equisimilis isolated from human infections in southern India and sequence analysis of two novel plasmids.</title>
        <authorList>
            <person name="Bergmann R."/>
            <person name="Nitsche-Schmitz D.P."/>
        </authorList>
    </citation>
    <scope>NUCLEOTIDE SEQUENCE</scope>
    <source>
        <strain evidence="1">G271</strain>
        <plasmid evidence="1">pG271</plasmid>
    </source>
</reference>
<accession>A0A0B5ECU8</accession>
<name>A0A0B5ECU8_STREQ</name>
<sequence length="135" mass="15977">MSKTIKEIADDLGYSKTYVSQIIKSHNLQSSLRKEGNKFIIDEELEKTIKSIFSKTMQAKIETDNDTQTTLQSEIDNLWSQLAFKDQQIDNLSQLLNQQQQLLFHEQSKNKDLLKLAFHDKNVTKKARKWWQFWK</sequence>
<proteinExistence type="predicted"/>
<geneLocation type="plasmid" evidence="1">
    <name>pG271</name>
</geneLocation>